<dbReference type="InterPro" id="IPR008893">
    <property type="entry name" value="WGR_domain"/>
</dbReference>
<dbReference type="Pfam" id="PF05406">
    <property type="entry name" value="WGR"/>
    <property type="match status" value="1"/>
</dbReference>
<proteinExistence type="predicted"/>
<dbReference type="EMBL" id="LR743507">
    <property type="protein sequence ID" value="CAA2102471.1"/>
    <property type="molecule type" value="Genomic_DNA"/>
</dbReference>
<accession>A0A679IUB2</accession>
<dbReference type="SUPFAM" id="SSF142921">
    <property type="entry name" value="WGR domain-like"/>
    <property type="match status" value="1"/>
</dbReference>
<reference evidence="2" key="1">
    <citation type="submission" date="2019-12" db="EMBL/GenBank/DDBJ databases">
        <authorList>
            <person name="Cremers G."/>
        </authorList>
    </citation>
    <scope>NUCLEOTIDE SEQUENCE</scope>
    <source>
        <strain evidence="2">Vvax</strain>
    </source>
</reference>
<dbReference type="Gene3D" id="2.20.140.10">
    <property type="entry name" value="WGR domain"/>
    <property type="match status" value="1"/>
</dbReference>
<name>A0A679IUB2_VARPD</name>
<organism evidence="2">
    <name type="scientific">Variovorax paradoxus</name>
    <dbReference type="NCBI Taxonomy" id="34073"/>
    <lineage>
        <taxon>Bacteria</taxon>
        <taxon>Pseudomonadati</taxon>
        <taxon>Pseudomonadota</taxon>
        <taxon>Betaproteobacteria</taxon>
        <taxon>Burkholderiales</taxon>
        <taxon>Comamonadaceae</taxon>
        <taxon>Variovorax</taxon>
    </lineage>
</organism>
<gene>
    <name evidence="2" type="ORF">VVAX_01772</name>
</gene>
<evidence type="ECO:0000259" key="1">
    <source>
        <dbReference type="PROSITE" id="PS51977"/>
    </source>
</evidence>
<dbReference type="InterPro" id="IPR025406">
    <property type="entry name" value="DUF4132"/>
</dbReference>
<sequence length="1395" mass="148719">MRRFELIEGTASKFWEIEQVDTELNIRWGRIGTAGQSQTKSFADAAKATTALGKLVTEKTGKGYSETGVAAGAVIGKTEAKPKAEAAEKTTAAPAAKAAPASAAVPAATAAATATADADAPSEGIDSQADRVFEAVRSQIEAGALTQKDSLSTASLKRQHGVSEQGAALAFKRLKAAGLLYGWGASCTPAKEAQAIAKELGTSASTTPTSVSAVPAADLPVSADTPPWLAAGVPVRMSPDMVREALPSRRFPPAPFTEPVSVAAAWLPVRRKLDLNIDMAATDAGLRDATQRMLDRGAQPIPAPDAEADTVLLALALSTGSHYGSSEMSAVLVQYLVAQYGLPGAIDLLLAAQQIQMHSSYDRKASKHLYSFSAGVTGPMGSTYYGPIGDGEKALRAHLALAAPEVWQDCRDRIEAGLPKVHASRQPALAMLLPDAPEVSNALVHALAADKNAPEMMHWLQLTATDPDAIALAAKVRLSYSSGFWGSGPMTSTLVQERGVDAVAVLERGAATDDAGDALACIGTPDAVLALARVASTSKSALARLALAVDRWPMAAIPALSRLVASGGKDANMVTPSLTRLLRAHGALLPALRPWLDAGAQAVIDRQLALLAGPAETAEAGELPGVLAAPPWLAKVQKKAAAALVLEPLALAPVEQWGEGERESARRLNSWQTGRYDAARKNIDVLLDELGFDKGKKNLAPFVKTAAAAVAAGDAGALVTEWRAMVAERKKERYYWFSFRASFAALLPAAVGVPFWNAVAGEAESDDIGLILATHGLAVLPGLAAMVRSKPTENLSYALNFGAPELAMPAARAFAKLKTLRAEGRAWLLKYPEHTACGLIAPALGKAGEARDCAGSALRLLQANGHEALLLEVAGRYGRPEVIEALRAVLDESPLDRFPTKRAKLPEFWQPRGWRRPTLKNGKALPDDALDNLGQMLTFPTNEEIYGGIAVIKEVCDAGSLAEFAWDAFTAWLEAGGPSKEGWALTMLGFFGNDDTARKLTPFIRAWPGESAHARAVTGLDVLAAIGSDVALMLLNGIAQKVKFKGLQDKAREKIDAIAEARGLSTEELEDRLAPDLGLDEQGTMRLDFGPRAFKVGFDETLKPYVRETTEGVDGARLPDLPKPKKTDDAELSKEAVERFKLLKKDARTIASQQLLRLEVAMCARRRWTPEVFRTFLVEHPLVRHIVQRLIWGVYEVEGATEGSSYGGALKACFRVAEDGSYTTAEDDPFELPEGANIRIGVPHALELPAADAAAFGQVFADYELLQPFAQIGRDVYTLTDAELKSLKLERWKDAKVPTGRVLGLANKGWRRGQAQDGGCIWYFSKPLGTQRVIELSLDPGIIVGMVDEYPEQTLGQVQVGKPSGWGDMRDAETLNLLDPISASELIRDMEGLRA</sequence>
<dbReference type="InterPro" id="IPR036388">
    <property type="entry name" value="WH-like_DNA-bd_sf"/>
</dbReference>
<dbReference type="RefSeq" id="WP_339089462.1">
    <property type="nucleotide sequence ID" value="NZ_LR743507.1"/>
</dbReference>
<dbReference type="Pfam" id="PF13569">
    <property type="entry name" value="DUF4132"/>
    <property type="match status" value="1"/>
</dbReference>
<dbReference type="InterPro" id="IPR036930">
    <property type="entry name" value="WGR_dom_sf"/>
</dbReference>
<protein>
    <recommendedName>
        <fullName evidence="1">WGR domain-containing protein</fullName>
    </recommendedName>
</protein>
<feature type="domain" description="WGR" evidence="1">
    <location>
        <begin position="1"/>
        <end position="78"/>
    </location>
</feature>
<dbReference type="SMART" id="SM00773">
    <property type="entry name" value="WGR"/>
    <property type="match status" value="1"/>
</dbReference>
<dbReference type="InterPro" id="IPR049809">
    <property type="entry name" value="YehF/YfeS-like_WGR"/>
</dbReference>
<evidence type="ECO:0000313" key="2">
    <source>
        <dbReference type="EMBL" id="CAA2102471.1"/>
    </source>
</evidence>
<dbReference type="Gene3D" id="1.10.10.10">
    <property type="entry name" value="Winged helix-like DNA-binding domain superfamily/Winged helix DNA-binding domain"/>
    <property type="match status" value="1"/>
</dbReference>
<dbReference type="PROSITE" id="PS51977">
    <property type="entry name" value="WGR"/>
    <property type="match status" value="1"/>
</dbReference>
<dbReference type="CDD" id="cd07996">
    <property type="entry name" value="WGR_MMR_like"/>
    <property type="match status" value="1"/>
</dbReference>